<dbReference type="InterPro" id="IPR029044">
    <property type="entry name" value="Nucleotide-diphossugar_trans"/>
</dbReference>
<comment type="subcellular location">
    <subcellularLocation>
        <location evidence="1">Golgi apparatus membrane</location>
        <topology evidence="1">Single-pass type II membrane protein</topology>
    </subcellularLocation>
</comment>
<keyword evidence="5" id="KW-0333">Golgi apparatus</keyword>
<sequence length="379" mass="44118">MTAHPKQLLVQLKKRWWIVLLLLIILLLVFAMNRNYRQHQNLTPKSAQCYLPEDYPRDDAIYRLRPLNALKDLLLEERQPRFRRTIFFLETSCSMPPRFKYNKLELAAMQACAIESAAQLNPSYDVFVLYASPWNYLPDKKTMSQLLEVTLSNPNVYLRSVNLQSLAVDTPVEDWLKSGELFKSRNPTEHISYLLRLLVLYRFGGFYVDFDVLFMRTLMNLPENFLGAESEHSLASSLLSLAPSGIGRQFIKECLRDFQQHFDAKNWRKNGDQLINRVASKFCGTQNVSAMLDNRSGCRGLQIHDWYAFYAVQRSYVQDFFDPARVKETLELTNGSYLVHLWNKLSYELPVKFNTDTAYGKLAKQYCPKVFEAISENSN</sequence>
<gene>
    <name evidence="10" type="primary">LOC117564215</name>
</gene>
<evidence type="ECO:0000256" key="5">
    <source>
        <dbReference type="ARBA" id="ARBA00023034"/>
    </source>
</evidence>
<accession>A0A6P8W5T1</accession>
<dbReference type="GO" id="GO:0000139">
    <property type="term" value="C:Golgi membrane"/>
    <property type="evidence" value="ECO:0007669"/>
    <property type="project" value="UniProtKB-SubCell"/>
</dbReference>
<evidence type="ECO:0000313" key="9">
    <source>
        <dbReference type="Proteomes" id="UP000515160"/>
    </source>
</evidence>
<dbReference type="RefSeq" id="XP_034098794.1">
    <property type="nucleotide sequence ID" value="XM_034242903.2"/>
</dbReference>
<proteinExistence type="inferred from homology"/>
<dbReference type="InterPro" id="IPR007652">
    <property type="entry name" value="A1-4-GlycosylTfrase_dom"/>
</dbReference>
<dbReference type="PANTHER" id="PTHR12042">
    <property type="entry name" value="LACTOSYLCERAMIDE 4-ALPHA-GALACTOSYLTRANSFERASE ALPHA- 1,4-GALACTOSYLTRANSFERASE"/>
    <property type="match status" value="1"/>
</dbReference>
<dbReference type="Proteomes" id="UP000515160">
    <property type="component" value="Chromosome 2L"/>
</dbReference>
<keyword evidence="9" id="KW-1185">Reference proteome</keyword>
<dbReference type="GO" id="GO:0006688">
    <property type="term" value="P:glycosphingolipid biosynthetic process"/>
    <property type="evidence" value="ECO:0007669"/>
    <property type="project" value="TreeGrafter"/>
</dbReference>
<evidence type="ECO:0000256" key="3">
    <source>
        <dbReference type="ARBA" id="ARBA00022676"/>
    </source>
</evidence>
<dbReference type="GeneID" id="117564215"/>
<evidence type="ECO:0000256" key="4">
    <source>
        <dbReference type="ARBA" id="ARBA00022679"/>
    </source>
</evidence>
<dbReference type="AlphaFoldDB" id="A0A6P8W5T1"/>
<dbReference type="OrthoDB" id="409543at2759"/>
<dbReference type="GO" id="GO:0035248">
    <property type="term" value="F:alpha-1,4-N-acetylgalactosaminyltransferase activity"/>
    <property type="evidence" value="ECO:0007669"/>
    <property type="project" value="TreeGrafter"/>
</dbReference>
<evidence type="ECO:0000256" key="7">
    <source>
        <dbReference type="SAM" id="Phobius"/>
    </source>
</evidence>
<keyword evidence="7" id="KW-0812">Transmembrane</keyword>
<evidence type="ECO:0000256" key="6">
    <source>
        <dbReference type="ARBA" id="ARBA00023136"/>
    </source>
</evidence>
<dbReference type="Pfam" id="PF04488">
    <property type="entry name" value="Gly_transf_sug"/>
    <property type="match status" value="1"/>
</dbReference>
<dbReference type="InterPro" id="IPR051981">
    <property type="entry name" value="Glycosyltransf_32"/>
</dbReference>
<keyword evidence="4" id="KW-0808">Transferase</keyword>
<dbReference type="InterPro" id="IPR007577">
    <property type="entry name" value="GlycoTrfase_DXD_sugar-bd_CS"/>
</dbReference>
<evidence type="ECO:0000256" key="1">
    <source>
        <dbReference type="ARBA" id="ARBA00004323"/>
    </source>
</evidence>
<evidence type="ECO:0000259" key="8">
    <source>
        <dbReference type="Pfam" id="PF04572"/>
    </source>
</evidence>
<evidence type="ECO:0000313" key="10">
    <source>
        <dbReference type="RefSeq" id="XP_034098794.1"/>
    </source>
</evidence>
<dbReference type="Pfam" id="PF04572">
    <property type="entry name" value="Gb3_synth"/>
    <property type="match status" value="1"/>
</dbReference>
<dbReference type="Gene3D" id="3.90.550.20">
    <property type="match status" value="1"/>
</dbReference>
<reference evidence="10" key="1">
    <citation type="submission" date="2025-08" db="UniProtKB">
        <authorList>
            <consortium name="RefSeq"/>
        </authorList>
    </citation>
    <scope>IDENTIFICATION</scope>
    <source>
        <strain evidence="10">15112-1751.03</strain>
        <tissue evidence="10">Whole Adult</tissue>
    </source>
</reference>
<comment type="similarity">
    <text evidence="2">Belongs to the glycosyltransferase 32 family.</text>
</comment>
<keyword evidence="6 7" id="KW-0472">Membrane</keyword>
<dbReference type="SUPFAM" id="SSF53448">
    <property type="entry name" value="Nucleotide-diphospho-sugar transferases"/>
    <property type="match status" value="1"/>
</dbReference>
<keyword evidence="3" id="KW-0328">Glycosyltransferase</keyword>
<dbReference type="PANTHER" id="PTHR12042:SF21">
    <property type="entry name" value="ALPHA1,4-GALACTOSYLTRANSFERASE 1-RELATED"/>
    <property type="match status" value="1"/>
</dbReference>
<feature type="domain" description="Alpha 1,4-glycosyltransferase" evidence="8">
    <location>
        <begin position="245"/>
        <end position="373"/>
    </location>
</feature>
<protein>
    <submittedName>
        <fullName evidence="10">Lactosylceramide 4-alpha-galactosyltransferase-like</fullName>
    </submittedName>
</protein>
<organism evidence="9 10">
    <name type="scientific">Drosophila albomicans</name>
    <name type="common">Fruit fly</name>
    <dbReference type="NCBI Taxonomy" id="7291"/>
    <lineage>
        <taxon>Eukaryota</taxon>
        <taxon>Metazoa</taxon>
        <taxon>Ecdysozoa</taxon>
        <taxon>Arthropoda</taxon>
        <taxon>Hexapoda</taxon>
        <taxon>Insecta</taxon>
        <taxon>Pterygota</taxon>
        <taxon>Neoptera</taxon>
        <taxon>Endopterygota</taxon>
        <taxon>Diptera</taxon>
        <taxon>Brachycera</taxon>
        <taxon>Muscomorpha</taxon>
        <taxon>Ephydroidea</taxon>
        <taxon>Drosophilidae</taxon>
        <taxon>Drosophila</taxon>
    </lineage>
</organism>
<name>A0A6P8W5T1_DROAB</name>
<feature type="transmembrane region" description="Helical" evidence="7">
    <location>
        <begin position="15"/>
        <end position="32"/>
    </location>
</feature>
<keyword evidence="7" id="KW-1133">Transmembrane helix</keyword>
<evidence type="ECO:0000256" key="2">
    <source>
        <dbReference type="ARBA" id="ARBA00009003"/>
    </source>
</evidence>